<dbReference type="Proteomes" id="UP001234989">
    <property type="component" value="Chromosome 9"/>
</dbReference>
<reference evidence="1" key="1">
    <citation type="submission" date="2023-08" db="EMBL/GenBank/DDBJ databases">
        <title>A de novo genome assembly of Solanum verrucosum Schlechtendal, a Mexican diploid species geographically isolated from the other diploid A-genome species in potato relatives.</title>
        <authorList>
            <person name="Hosaka K."/>
        </authorList>
    </citation>
    <scope>NUCLEOTIDE SEQUENCE</scope>
    <source>
        <tissue evidence="1">Young leaves</tissue>
    </source>
</reference>
<evidence type="ECO:0000313" key="1">
    <source>
        <dbReference type="EMBL" id="WMV48304.1"/>
    </source>
</evidence>
<proteinExistence type="predicted"/>
<protein>
    <submittedName>
        <fullName evidence="1">Uncharacterized protein</fullName>
    </submittedName>
</protein>
<gene>
    <name evidence="1" type="ORF">MTR67_041689</name>
</gene>
<accession>A0AAF0ZTF4</accession>
<sequence>MMTILDIIILLLAKVSISRFMKIS</sequence>
<organism evidence="1 2">
    <name type="scientific">Solanum verrucosum</name>
    <dbReference type="NCBI Taxonomy" id="315347"/>
    <lineage>
        <taxon>Eukaryota</taxon>
        <taxon>Viridiplantae</taxon>
        <taxon>Streptophyta</taxon>
        <taxon>Embryophyta</taxon>
        <taxon>Tracheophyta</taxon>
        <taxon>Spermatophyta</taxon>
        <taxon>Magnoliopsida</taxon>
        <taxon>eudicotyledons</taxon>
        <taxon>Gunneridae</taxon>
        <taxon>Pentapetalae</taxon>
        <taxon>asterids</taxon>
        <taxon>lamiids</taxon>
        <taxon>Solanales</taxon>
        <taxon>Solanaceae</taxon>
        <taxon>Solanoideae</taxon>
        <taxon>Solaneae</taxon>
        <taxon>Solanum</taxon>
    </lineage>
</organism>
<evidence type="ECO:0000313" key="2">
    <source>
        <dbReference type="Proteomes" id="UP001234989"/>
    </source>
</evidence>
<name>A0AAF0ZTF4_SOLVR</name>
<keyword evidence="2" id="KW-1185">Reference proteome</keyword>
<dbReference type="EMBL" id="CP133620">
    <property type="protein sequence ID" value="WMV48304.1"/>
    <property type="molecule type" value="Genomic_DNA"/>
</dbReference>
<dbReference type="AlphaFoldDB" id="A0AAF0ZTF4"/>